<evidence type="ECO:0000256" key="6">
    <source>
        <dbReference type="ARBA" id="ARBA00023125"/>
    </source>
</evidence>
<dbReference type="GO" id="GO:0015074">
    <property type="term" value="P:DNA integration"/>
    <property type="evidence" value="ECO:0007669"/>
    <property type="project" value="UniProtKB-KW"/>
</dbReference>
<evidence type="ECO:0000256" key="7">
    <source>
        <dbReference type="ARBA" id="ARBA00023172"/>
    </source>
</evidence>
<dbReference type="GO" id="GO:0005737">
    <property type="term" value="C:cytoplasm"/>
    <property type="evidence" value="ECO:0007669"/>
    <property type="project" value="UniProtKB-SubCell"/>
</dbReference>
<dbReference type="InterPro" id="IPR013762">
    <property type="entry name" value="Integrase-like_cat_sf"/>
</dbReference>
<evidence type="ECO:0000256" key="1">
    <source>
        <dbReference type="ARBA" id="ARBA00004496"/>
    </source>
</evidence>
<name>A0A0J7ALH6_BACCE</name>
<dbReference type="GO" id="GO:0006310">
    <property type="term" value="P:DNA recombination"/>
    <property type="evidence" value="ECO:0007669"/>
    <property type="project" value="UniProtKB-KW"/>
</dbReference>
<sequence>MSNKEKERFKSLVEKHKKNMPWYVVEYIEMKAMLSPATLYGYITEFEKFFKWMIEKRIAVINGNVATEIHEIPIELLESLPLNEVNRFHMYLKSEGIEIKAINRTFSALKSLFKYLSQKTEDEYGNSYLSRNVMDKIELHKEKIDAAARADDVANMIFNNNDDAAFLRFLANDYEFILKETSTRKYNYFLRDKERDIALISLILGTGLRVSELASLSLSSVNFRQKTIKVIRKGNKKSSILATQSSLDDVQEYLKVRQERYGCPPEEEIMFVTRYQGKYTQLSVRAIQNLVDKYTSAFDEKRSPHKLRHTYATNHYKENKDLVLLRDQLGHTSVEVTSIYTNINNEKKREAIDRLEKRQFE</sequence>
<dbReference type="RefSeq" id="WP_000066152.1">
    <property type="nucleotide sequence ID" value="NZ_AP022858.1"/>
</dbReference>
<evidence type="ECO:0000259" key="10">
    <source>
        <dbReference type="PROSITE" id="PS51898"/>
    </source>
</evidence>
<reference evidence="13 15" key="2">
    <citation type="submission" date="2015-09" db="EMBL/GenBank/DDBJ databases">
        <title>Bacillus cereus food isolates.</title>
        <authorList>
            <person name="Boekhorst J."/>
        </authorList>
    </citation>
    <scope>NUCLEOTIDE SEQUENCE [LARGE SCALE GENOMIC DNA]</scope>
    <source>
        <strain evidence="13 15">B4088</strain>
    </source>
</reference>
<evidence type="ECO:0000256" key="3">
    <source>
        <dbReference type="ARBA" id="ARBA00022618"/>
    </source>
</evidence>
<dbReference type="GO" id="GO:0051301">
    <property type="term" value="P:cell division"/>
    <property type="evidence" value="ECO:0007669"/>
    <property type="project" value="UniProtKB-KW"/>
</dbReference>
<dbReference type="EMBL" id="JYFW01000044">
    <property type="protein sequence ID" value="KMP12887.1"/>
    <property type="molecule type" value="Genomic_DNA"/>
</dbReference>
<reference evidence="12 14" key="1">
    <citation type="submission" date="2015-02" db="EMBL/GenBank/DDBJ databases">
        <title>Evolution of B. cereus sensu lato: Distribution, horizontal transfer and duplication of chromosomal virulence genes.</title>
        <authorList>
            <person name="Boehm M.-E."/>
            <person name="Huptas C."/>
            <person name="Krey V.M."/>
            <person name="Scherer S."/>
        </authorList>
    </citation>
    <scope>NUCLEOTIDE SEQUENCE [LARGE SCALE GENOMIC DNA]</scope>
    <source>
        <strain evidence="12 14">#17</strain>
    </source>
</reference>
<dbReference type="Proteomes" id="UP000076482">
    <property type="component" value="Unassembled WGS sequence"/>
</dbReference>
<dbReference type="InterPro" id="IPR002104">
    <property type="entry name" value="Integrase_catalytic"/>
</dbReference>
<dbReference type="InterPro" id="IPR010998">
    <property type="entry name" value="Integrase_recombinase_N"/>
</dbReference>
<comment type="subcellular location">
    <subcellularLocation>
        <location evidence="1">Cytoplasm</location>
    </subcellularLocation>
</comment>
<dbReference type="PROSITE" id="PS51898">
    <property type="entry name" value="TYR_RECOMBINASE"/>
    <property type="match status" value="1"/>
</dbReference>
<proteinExistence type="predicted"/>
<organism evidence="13 15">
    <name type="scientific">Bacillus cereus</name>
    <dbReference type="NCBI Taxonomy" id="1396"/>
    <lineage>
        <taxon>Bacteria</taxon>
        <taxon>Bacillati</taxon>
        <taxon>Bacillota</taxon>
        <taxon>Bacilli</taxon>
        <taxon>Bacillales</taxon>
        <taxon>Bacillaceae</taxon>
        <taxon>Bacillus</taxon>
        <taxon>Bacillus cereus group</taxon>
    </lineage>
</organism>
<keyword evidence="4" id="KW-0159">Chromosome partition</keyword>
<evidence type="ECO:0000256" key="4">
    <source>
        <dbReference type="ARBA" id="ARBA00022829"/>
    </source>
</evidence>
<dbReference type="GO" id="GO:0007059">
    <property type="term" value="P:chromosome segregation"/>
    <property type="evidence" value="ECO:0007669"/>
    <property type="project" value="UniProtKB-KW"/>
</dbReference>
<dbReference type="PANTHER" id="PTHR30349:SF77">
    <property type="entry name" value="TYROSINE RECOMBINASE XERC"/>
    <property type="match status" value="1"/>
</dbReference>
<dbReference type="PATRIC" id="fig|1396.438.peg.5850"/>
<dbReference type="EMBL" id="LJKE01000122">
    <property type="protein sequence ID" value="KZD51692.1"/>
    <property type="molecule type" value="Genomic_DNA"/>
</dbReference>
<comment type="caution">
    <text evidence="13">The sequence shown here is derived from an EMBL/GenBank/DDBJ whole genome shotgun (WGS) entry which is preliminary data.</text>
</comment>
<dbReference type="InterPro" id="IPR011010">
    <property type="entry name" value="DNA_brk_join_enz"/>
</dbReference>
<dbReference type="AlphaFoldDB" id="A0A0J7ALH6"/>
<dbReference type="PANTHER" id="PTHR30349">
    <property type="entry name" value="PHAGE INTEGRASE-RELATED"/>
    <property type="match status" value="1"/>
</dbReference>
<dbReference type="InterPro" id="IPR044068">
    <property type="entry name" value="CB"/>
</dbReference>
<dbReference type="Gene3D" id="1.10.150.130">
    <property type="match status" value="1"/>
</dbReference>
<evidence type="ECO:0000313" key="12">
    <source>
        <dbReference type="EMBL" id="KMP12887.1"/>
    </source>
</evidence>
<evidence type="ECO:0000313" key="15">
    <source>
        <dbReference type="Proteomes" id="UP000076482"/>
    </source>
</evidence>
<keyword evidence="8" id="KW-0131">Cell cycle</keyword>
<evidence type="ECO:0000256" key="2">
    <source>
        <dbReference type="ARBA" id="ARBA00022490"/>
    </source>
</evidence>
<evidence type="ECO:0000256" key="5">
    <source>
        <dbReference type="ARBA" id="ARBA00022908"/>
    </source>
</evidence>
<dbReference type="SUPFAM" id="SSF56349">
    <property type="entry name" value="DNA breaking-rejoining enzymes"/>
    <property type="match status" value="1"/>
</dbReference>
<dbReference type="CDD" id="cd00397">
    <property type="entry name" value="DNA_BRE_C"/>
    <property type="match status" value="1"/>
</dbReference>
<feature type="domain" description="Core-binding (CB)" evidence="11">
    <location>
        <begin position="18"/>
        <end position="117"/>
    </location>
</feature>
<dbReference type="NCBIfam" id="NF003462">
    <property type="entry name" value="PRK05084.1"/>
    <property type="match status" value="1"/>
</dbReference>
<evidence type="ECO:0000256" key="9">
    <source>
        <dbReference type="PROSITE-ProRule" id="PRU01248"/>
    </source>
</evidence>
<dbReference type="Proteomes" id="UP000036243">
    <property type="component" value="Unassembled WGS sequence"/>
</dbReference>
<keyword evidence="3" id="KW-0132">Cell division</keyword>
<gene>
    <name evidence="13" type="ORF">B4088_5993</name>
    <name evidence="12" type="ORF">TQ94_28915</name>
</gene>
<evidence type="ECO:0000313" key="13">
    <source>
        <dbReference type="EMBL" id="KZD51692.1"/>
    </source>
</evidence>
<feature type="domain" description="Tyr recombinase" evidence="10">
    <location>
        <begin position="165"/>
        <end position="353"/>
    </location>
</feature>
<keyword evidence="2" id="KW-0963">Cytoplasm</keyword>
<dbReference type="PROSITE" id="PS51900">
    <property type="entry name" value="CB"/>
    <property type="match status" value="1"/>
</dbReference>
<dbReference type="GeneID" id="92800197"/>
<evidence type="ECO:0000313" key="14">
    <source>
        <dbReference type="Proteomes" id="UP000036243"/>
    </source>
</evidence>
<evidence type="ECO:0000256" key="8">
    <source>
        <dbReference type="ARBA" id="ARBA00023306"/>
    </source>
</evidence>
<dbReference type="Pfam" id="PF00589">
    <property type="entry name" value="Phage_integrase"/>
    <property type="match status" value="1"/>
</dbReference>
<keyword evidence="6 9" id="KW-0238">DNA-binding</keyword>
<dbReference type="InterPro" id="IPR050090">
    <property type="entry name" value="Tyrosine_recombinase_XerCD"/>
</dbReference>
<keyword evidence="5" id="KW-0229">DNA integration</keyword>
<protein>
    <submittedName>
        <fullName evidence="12">Recombinase XerS</fullName>
    </submittedName>
    <submittedName>
        <fullName evidence="13">Tyrosine recombinase XerC</fullName>
    </submittedName>
</protein>
<evidence type="ECO:0000259" key="11">
    <source>
        <dbReference type="PROSITE" id="PS51900"/>
    </source>
</evidence>
<dbReference type="Gene3D" id="1.10.443.10">
    <property type="entry name" value="Intergrase catalytic core"/>
    <property type="match status" value="1"/>
</dbReference>
<keyword evidence="7" id="KW-0233">DNA recombination</keyword>
<accession>A0A0J7ALH6</accession>
<dbReference type="GO" id="GO:0003677">
    <property type="term" value="F:DNA binding"/>
    <property type="evidence" value="ECO:0007669"/>
    <property type="project" value="UniProtKB-UniRule"/>
</dbReference>